<sequence>MTSTNPAVTNVLLSLSNGSSLPVDRIAFDIHTYVNEDKPEVEMAQTSMLHVRIDSQLKADATEKLANVGLTLSDAVRILLTRVSKEGGLPAGLTVDPDAHDAWFRAKVQEALSSNQADVPHNQVVNDLQALVNRKRRA</sequence>
<comment type="similarity">
    <text evidence="1">Belongs to the RelB/DinJ antitoxin family.</text>
</comment>
<evidence type="ECO:0008006" key="5">
    <source>
        <dbReference type="Google" id="ProtNLM"/>
    </source>
</evidence>
<name>A0ABN0WSA2_9ALTE</name>
<keyword evidence="2" id="KW-1277">Toxin-antitoxin system</keyword>
<dbReference type="NCBIfam" id="TIGR02384">
    <property type="entry name" value="RelB_DinJ"/>
    <property type="match status" value="1"/>
</dbReference>
<dbReference type="InterPro" id="IPR013321">
    <property type="entry name" value="Arc_rbn_hlx_hlx"/>
</dbReference>
<dbReference type="Gene3D" id="1.10.1220.10">
    <property type="entry name" value="Met repressor-like"/>
    <property type="match status" value="1"/>
</dbReference>
<accession>A0ABN0WSA2</accession>
<dbReference type="Gene3D" id="6.20.450.20">
    <property type="match status" value="1"/>
</dbReference>
<dbReference type="Pfam" id="PF04221">
    <property type="entry name" value="RelB"/>
    <property type="match status" value="1"/>
</dbReference>
<protein>
    <recommendedName>
        <fullName evidence="5">Addiction module antitoxin, RelB/DinJ family</fullName>
    </recommendedName>
</protein>
<dbReference type="EMBL" id="BAAAEI010000006">
    <property type="protein sequence ID" value="GAA0345462.1"/>
    <property type="molecule type" value="Genomic_DNA"/>
</dbReference>
<gene>
    <name evidence="3" type="ORF">GCM10009092_07420</name>
</gene>
<evidence type="ECO:0000256" key="1">
    <source>
        <dbReference type="ARBA" id="ARBA00010562"/>
    </source>
</evidence>
<keyword evidence="4" id="KW-1185">Reference proteome</keyword>
<proteinExistence type="inferred from homology"/>
<dbReference type="PANTHER" id="PTHR38781">
    <property type="entry name" value="ANTITOXIN DINJ-RELATED"/>
    <property type="match status" value="1"/>
</dbReference>
<dbReference type="Proteomes" id="UP001501757">
    <property type="component" value="Unassembled WGS sequence"/>
</dbReference>
<evidence type="ECO:0000256" key="2">
    <source>
        <dbReference type="ARBA" id="ARBA00022649"/>
    </source>
</evidence>
<evidence type="ECO:0000313" key="3">
    <source>
        <dbReference type="EMBL" id="GAA0345462.1"/>
    </source>
</evidence>
<evidence type="ECO:0000313" key="4">
    <source>
        <dbReference type="Proteomes" id="UP001501757"/>
    </source>
</evidence>
<reference evidence="3 4" key="1">
    <citation type="journal article" date="2019" name="Int. J. Syst. Evol. Microbiol.">
        <title>The Global Catalogue of Microorganisms (GCM) 10K type strain sequencing project: providing services to taxonomists for standard genome sequencing and annotation.</title>
        <authorList>
            <consortium name="The Broad Institute Genomics Platform"/>
            <consortium name="The Broad Institute Genome Sequencing Center for Infectious Disease"/>
            <person name="Wu L."/>
            <person name="Ma J."/>
        </authorList>
    </citation>
    <scope>NUCLEOTIDE SEQUENCE [LARGE SCALE GENOMIC DNA]</scope>
    <source>
        <strain evidence="3 4">JCM 13378</strain>
    </source>
</reference>
<dbReference type="InterPro" id="IPR007337">
    <property type="entry name" value="RelB/DinJ"/>
</dbReference>
<dbReference type="PANTHER" id="PTHR38781:SF1">
    <property type="entry name" value="ANTITOXIN DINJ-RELATED"/>
    <property type="match status" value="1"/>
</dbReference>
<comment type="caution">
    <text evidence="3">The sequence shown here is derived from an EMBL/GenBank/DDBJ whole genome shotgun (WGS) entry which is preliminary data.</text>
</comment>
<organism evidence="3 4">
    <name type="scientific">Bowmanella denitrificans</name>
    <dbReference type="NCBI Taxonomy" id="366582"/>
    <lineage>
        <taxon>Bacteria</taxon>
        <taxon>Pseudomonadati</taxon>
        <taxon>Pseudomonadota</taxon>
        <taxon>Gammaproteobacteria</taxon>
        <taxon>Alteromonadales</taxon>
        <taxon>Alteromonadaceae</taxon>
        <taxon>Bowmanella</taxon>
    </lineage>
</organism>